<keyword evidence="3" id="KW-1185">Reference proteome</keyword>
<feature type="compositionally biased region" description="Basic residues" evidence="1">
    <location>
        <begin position="102"/>
        <end position="116"/>
    </location>
</feature>
<dbReference type="AlphaFoldDB" id="A0A9P8XQY6"/>
<reference evidence="2" key="1">
    <citation type="journal article" date="2021" name="Nat. Commun.">
        <title>Genetic determinants of endophytism in the Arabidopsis root mycobiome.</title>
        <authorList>
            <person name="Mesny F."/>
            <person name="Miyauchi S."/>
            <person name="Thiergart T."/>
            <person name="Pickel B."/>
            <person name="Atanasova L."/>
            <person name="Karlsson M."/>
            <person name="Huettel B."/>
            <person name="Barry K.W."/>
            <person name="Haridas S."/>
            <person name="Chen C."/>
            <person name="Bauer D."/>
            <person name="Andreopoulos W."/>
            <person name="Pangilinan J."/>
            <person name="LaButti K."/>
            <person name="Riley R."/>
            <person name="Lipzen A."/>
            <person name="Clum A."/>
            <person name="Drula E."/>
            <person name="Henrissat B."/>
            <person name="Kohler A."/>
            <person name="Grigoriev I.V."/>
            <person name="Martin F.M."/>
            <person name="Hacquard S."/>
        </authorList>
    </citation>
    <scope>NUCLEOTIDE SEQUENCE</scope>
    <source>
        <strain evidence="2">MPI-CAGE-CH-0230</strain>
    </source>
</reference>
<evidence type="ECO:0000313" key="2">
    <source>
        <dbReference type="EMBL" id="KAH7012481.1"/>
    </source>
</evidence>
<dbReference type="RefSeq" id="XP_046004746.1">
    <property type="nucleotide sequence ID" value="XM_046155873.1"/>
</dbReference>
<evidence type="ECO:0000313" key="3">
    <source>
        <dbReference type="Proteomes" id="UP000756346"/>
    </source>
</evidence>
<dbReference type="Proteomes" id="UP000756346">
    <property type="component" value="Unassembled WGS sequence"/>
</dbReference>
<name>A0A9P8XQY6_9PEZI</name>
<proteinExistence type="predicted"/>
<evidence type="ECO:0000256" key="1">
    <source>
        <dbReference type="SAM" id="MobiDB-lite"/>
    </source>
</evidence>
<protein>
    <submittedName>
        <fullName evidence="2">Uncharacterized protein</fullName>
    </submittedName>
</protein>
<dbReference type="EMBL" id="JAGTJQ010000014">
    <property type="protein sequence ID" value="KAH7012481.1"/>
    <property type="molecule type" value="Genomic_DNA"/>
</dbReference>
<organism evidence="2 3">
    <name type="scientific">Microdochium trichocladiopsis</name>
    <dbReference type="NCBI Taxonomy" id="1682393"/>
    <lineage>
        <taxon>Eukaryota</taxon>
        <taxon>Fungi</taxon>
        <taxon>Dikarya</taxon>
        <taxon>Ascomycota</taxon>
        <taxon>Pezizomycotina</taxon>
        <taxon>Sordariomycetes</taxon>
        <taxon>Xylariomycetidae</taxon>
        <taxon>Xylariales</taxon>
        <taxon>Microdochiaceae</taxon>
        <taxon>Microdochium</taxon>
    </lineage>
</organism>
<gene>
    <name evidence="2" type="ORF">B0I36DRAFT_339381</name>
</gene>
<accession>A0A9P8XQY6</accession>
<sequence>MWHSVPTAAPTSRSTMTDRHEGKQMQTVYFIHLGSSILATQPACVLSTIQSTHPLTSVAVRRMLQTLQPPRGPSNPLLSSQARLLVPDIHGPARSSPARPNRGSRSRSCRSGKRNSRSPGGISMLSSCSAEARSDAWKARRWSNMARIRTKRLRGFEDVSGGMRVLLLQVSLRSKQLAT</sequence>
<comment type="caution">
    <text evidence="2">The sequence shown here is derived from an EMBL/GenBank/DDBJ whole genome shotgun (WGS) entry which is preliminary data.</text>
</comment>
<feature type="region of interest" description="Disordered" evidence="1">
    <location>
        <begin position="89"/>
        <end position="126"/>
    </location>
</feature>
<dbReference type="GeneID" id="70185419"/>
<feature type="region of interest" description="Disordered" evidence="1">
    <location>
        <begin position="1"/>
        <end position="21"/>
    </location>
</feature>